<dbReference type="Proteomes" id="UP000292957">
    <property type="component" value="Unassembled WGS sequence"/>
</dbReference>
<dbReference type="OrthoDB" id="10253254at2759"/>
<gene>
    <name evidence="1" type="ORF">BD311DRAFT_165469</name>
</gene>
<name>A0A4V2JYS7_9APHY</name>
<sequence length="184" mass="20908">MGKAKSLVEPVKLICSNAGSKRVQASAPDRTCQSWPASHDTKAIWQSYRSTELQPLPVSSVPLNLYTICPSLLNPLHGILPRKATAEQVIRAMESDVNPFNKQPHKPQYKRLLERRKKLPVFDQMSEFLKMVRSLLCLRTTPKNGTRFAMLPSPRSKNVAHLPTTVYAKSDSRCSRRDWLRKDV</sequence>
<dbReference type="Gene3D" id="3.40.50.300">
    <property type="entry name" value="P-loop containing nucleotide triphosphate hydrolases"/>
    <property type="match status" value="1"/>
</dbReference>
<accession>A0A4V2JYS7</accession>
<reference evidence="1" key="1">
    <citation type="submission" date="2019-01" db="EMBL/GenBank/DDBJ databases">
        <title>Draft genome sequences of three monokaryotic isolates of the white-rot basidiomycete fungus Dichomitus squalens.</title>
        <authorList>
            <consortium name="DOE Joint Genome Institute"/>
            <person name="Lopez S.C."/>
            <person name="Andreopoulos B."/>
            <person name="Pangilinan J."/>
            <person name="Lipzen A."/>
            <person name="Riley R."/>
            <person name="Ahrendt S."/>
            <person name="Ng V."/>
            <person name="Barry K."/>
            <person name="Daum C."/>
            <person name="Grigoriev I.V."/>
            <person name="Hilden K.S."/>
            <person name="Makela M.R."/>
            <person name="de Vries R.P."/>
        </authorList>
    </citation>
    <scope>NUCLEOTIDE SEQUENCE [LARGE SCALE GENOMIC DNA]</scope>
    <source>
        <strain evidence="1">OM18370.1</strain>
    </source>
</reference>
<dbReference type="InterPro" id="IPR027417">
    <property type="entry name" value="P-loop_NTPase"/>
</dbReference>
<protein>
    <submittedName>
        <fullName evidence="1">Uncharacterized protein</fullName>
    </submittedName>
</protein>
<organism evidence="1">
    <name type="scientific">Dichomitus squalens</name>
    <dbReference type="NCBI Taxonomy" id="114155"/>
    <lineage>
        <taxon>Eukaryota</taxon>
        <taxon>Fungi</taxon>
        <taxon>Dikarya</taxon>
        <taxon>Basidiomycota</taxon>
        <taxon>Agaricomycotina</taxon>
        <taxon>Agaricomycetes</taxon>
        <taxon>Polyporales</taxon>
        <taxon>Polyporaceae</taxon>
        <taxon>Dichomitus</taxon>
    </lineage>
</organism>
<proteinExistence type="predicted"/>
<evidence type="ECO:0000313" key="1">
    <source>
        <dbReference type="EMBL" id="TBU22163.1"/>
    </source>
</evidence>
<dbReference type="EMBL" id="ML143555">
    <property type="protein sequence ID" value="TBU22163.1"/>
    <property type="molecule type" value="Genomic_DNA"/>
</dbReference>
<dbReference type="AlphaFoldDB" id="A0A4V2JYS7"/>